<organism evidence="1 2">
    <name type="scientific">Sphenostylis stenocarpa</name>
    <dbReference type="NCBI Taxonomy" id="92480"/>
    <lineage>
        <taxon>Eukaryota</taxon>
        <taxon>Viridiplantae</taxon>
        <taxon>Streptophyta</taxon>
        <taxon>Embryophyta</taxon>
        <taxon>Tracheophyta</taxon>
        <taxon>Spermatophyta</taxon>
        <taxon>Magnoliopsida</taxon>
        <taxon>eudicotyledons</taxon>
        <taxon>Gunneridae</taxon>
        <taxon>Pentapetalae</taxon>
        <taxon>rosids</taxon>
        <taxon>fabids</taxon>
        <taxon>Fabales</taxon>
        <taxon>Fabaceae</taxon>
        <taxon>Papilionoideae</taxon>
        <taxon>50 kb inversion clade</taxon>
        <taxon>NPAAA clade</taxon>
        <taxon>indigoferoid/millettioid clade</taxon>
        <taxon>Phaseoleae</taxon>
        <taxon>Sphenostylis</taxon>
    </lineage>
</organism>
<keyword evidence="2" id="KW-1185">Reference proteome</keyword>
<sequence length="56" mass="6320">MNEYNITHGNRRMYNTPNAQTVQSKVLSKHGAISSPAEVGFRQSPNFVRAFDFGTF</sequence>
<dbReference type="AlphaFoldDB" id="A0AA86VFU8"/>
<dbReference type="Proteomes" id="UP001189624">
    <property type="component" value="Chromosome 3"/>
</dbReference>
<dbReference type="Gramene" id="rna-AYBTSS11_LOCUS9662">
    <property type="protein sequence ID" value="CAJ1940367.1"/>
    <property type="gene ID" value="gene-AYBTSS11_LOCUS9662"/>
</dbReference>
<protein>
    <submittedName>
        <fullName evidence="1">Uncharacterized protein</fullName>
    </submittedName>
</protein>
<proteinExistence type="predicted"/>
<dbReference type="EMBL" id="OY731400">
    <property type="protein sequence ID" value="CAJ1940367.1"/>
    <property type="molecule type" value="Genomic_DNA"/>
</dbReference>
<gene>
    <name evidence="1" type="ORF">AYBTSS11_LOCUS9662</name>
</gene>
<evidence type="ECO:0000313" key="2">
    <source>
        <dbReference type="Proteomes" id="UP001189624"/>
    </source>
</evidence>
<name>A0AA86VFU8_9FABA</name>
<reference evidence="1" key="1">
    <citation type="submission" date="2023-10" db="EMBL/GenBank/DDBJ databases">
        <authorList>
            <person name="Domelevo Entfellner J.-B."/>
        </authorList>
    </citation>
    <scope>NUCLEOTIDE SEQUENCE</scope>
</reference>
<accession>A0AA86VFU8</accession>
<evidence type="ECO:0000313" key="1">
    <source>
        <dbReference type="EMBL" id="CAJ1940367.1"/>
    </source>
</evidence>